<dbReference type="SUPFAM" id="SSF51120">
    <property type="entry name" value="beta-Roll"/>
    <property type="match status" value="3"/>
</dbReference>
<dbReference type="Gene3D" id="2.60.40.10">
    <property type="entry name" value="Immunoglobulins"/>
    <property type="match status" value="6"/>
</dbReference>
<dbReference type="PROSITE" id="PS50268">
    <property type="entry name" value="CADHERIN_2"/>
    <property type="match status" value="2"/>
</dbReference>
<keyword evidence="2" id="KW-0645">Protease</keyword>
<keyword evidence="8" id="KW-0106">Calcium</keyword>
<dbReference type="SUPFAM" id="SSF49265">
    <property type="entry name" value="Fibronectin type III"/>
    <property type="match status" value="1"/>
</dbReference>
<accession>A0A1S7LP52</accession>
<evidence type="ECO:0000256" key="4">
    <source>
        <dbReference type="ARBA" id="ARBA00022729"/>
    </source>
</evidence>
<dbReference type="SUPFAM" id="SSF49313">
    <property type="entry name" value="Cadherin-like"/>
    <property type="match status" value="2"/>
</dbReference>
<dbReference type="InterPro" id="IPR006026">
    <property type="entry name" value="Peptidase_Metallo"/>
</dbReference>
<sequence>MAINDSDLVVSNLSVSSLTPQKGDSIRLDYSILNQGSSSISLFDWSFSGVYLSANSILSSSDTLLGYESISSLAIGETKDDYIYVEIPDNIAAGKYYIGVYADYSKQVSEVNEYNNYDSTEIYISTGFVASQPDLAVSYLTVSEASPSAGDSVTLTYMVENEGSASTGTSSSHRIYLSTNSTISSADTLLTTDSTWTLSSGYGQTKSKTVSLPDNLNGGQTYYLGIVADYDGEVSESNESNNISTVAITVQEEVVTQTSSDLIVSSLSVSDTVPQNGSGVTVYYSIKNQGLGSTIDGLSYGVYLSTNSTITTSDTLLATDERSFQLSSGNTDFQSTYVVLPTTLTEGETYNIGIIADKKNEISEVNESNNTDATPITIASTVSTQSDLIVSGVALTNEQPSVGESLTVYSVIMNQGDASTSSSSTHGLYLSHDSIITTADTLIATYDSSAGLDPNKQATEVINITLPNSLTEGETYYIGVITDLNDEIDEFSETNNTNSTAITIPYNSNPDLTISSFSVSNSSPSSGDTLTLAYELQNIGLGDSSGVGSQGFYLSTDSTVTSSDTLLGVIINSSSLTAGSSKSGSIEVTLPEGLAEGATYYLGVMVDRQQEITETDESNNSAATPILIKSNVKTDVSEPFNEDFSADISTAGQVTIGSFVIGELYEKNDRDWFAVDLIANTVYQIDMEGSDTGKGSLINPTFDGVYDSNGVMLSGSKDWNNGFNLNAQEVFTPTGSGTYYLSATSHLTGSYTLSIREQGTSVAPHALTLSETTLSEEVAGQQVGSLLAQDKDGDESFSYSIVSDASGLFAIDGDALKLKTGLSTDYETSISHDLTIRVTDSQQHTYDKQFTIQVSDLDESAIPDVVIKADIGEADGEDFPALKITTGYINVGSTVTAKAAYSNDIDWFATDLIAGNEYQLDIEGNDTEKGTLANPTLYGIYDSNGSFQPGSYDGNSGTGLNAQEIFQPTNSGTYYIAAGSWATGSYSVAIQDTSLIVEPEFVTKNEGATDLKANSATYGAVVIGESATGTVNHGGDSDWFATQLIGGTTYQIDLEGADTSKGSLANPTIYGIYTDSGAYIAKSYDGNSGSGFNAKEIFTPDVDGTFYVAAGGVGTGTYTLSVNEKTVTPITNNSELAPDFSADSSTEGGILVGSTVTGSIDSVGDKDWFAVALTKDTTYIVNVEGVDTGKGTIVNPDLMGIFDSSSTYQSSSYDGNSGIGKNAKEIFTPDESGTYYVSIGGWKTGSYSLNIIEKSTDNKPPTDILLSSTSINEHSEGGIIGSLSASDSDTGDSHTYAIIADDDNLFEISSDGESLKVKDHYSANYESSISHSVTIRVTDSADNTYDETFTISVNDLIETNSIAESASNDLPNKIYSAGYLLVGGSTTGTTEISYDKDWFAVELTAGTVYQVDVEGVETSKGTLVNPTLFGIHDNSGNYISKSFDGNSGEGSNALELFTPTSTGTHYISAGSHLTGSYTVSVTEPNAQPTISISDVQVTESQSVAFFILTLSEASNNTITVQLQTSDATALAGEDYFSKTSTLEFAPGETEKSVPVGLKDDNDHEGSETFELNLTAVNGASIIDATGIATIEDDDTAVIPTISVHYDSINEGDPTVDFHITLSEEASETVTVELGLQDGTALAGSDYTTQENTIFTFEPGDPLKQTFAVTVLDDEEAEPSETFSLTLSNAQNAVLEQESYTVTILDFDVSNVEPVPLTTSLNADEDLLVSGQLQASDEDSSELTYTLVSGPDTGYMTVSEDGSYIFYPLNDFDALGGNDQQQTTFTYSVSDNESTVAQEATIIVQGRDDGDVAQHVKALMSGRSWSSAPGEAVALKYYIPTSTAELPSYYNNTSLQKYANSFTAMNSGQQQAVVDALQSWADVANLKFEVASSADEAQMVFGIADLPSGEDGYAFYPGADEGGDVWLDVTIANNLTKGDRGYMVLVHEIGHALGLKHGGFLGGSVDPTDPQTYSGVGEDIRENSVMAYFKNSNATDEPQGPQTFDIDAIQYLYGANPNTNGGDTTYDMASGTFPFQVIYDASGSDTLDFSGYSSTVEVNLSLGNPIVNGAVYHPNLIHDSAVENILGTDNDDHLTGHSGQNILVGGIGADILKGESGNDLLVGNNVDESTLEKVSSKYNLVSDQQISTQNISYSSPAVMQQSGGSSSNQFVNIQYGGEVYTVSVLNNSIDDLLNLTTTNRPSEFIIKKEGEIISLSASETSDLYEAMLAYRGYIQNQDWNYLETISFLGSISAINTITTTFSTFSAYSSGFPYIAVAYLANALGSLGAEAPDFSPTDEIARWGNISGITNNVAAHLHYYSLIDDSIELAKDVFISNILIESQQTQFSYIDFDALQYSHEAQQSLSIISKAAAEYLLQDTVSQLLSSISSNVFNLSLKALGPYGQFVGALVNYWNVFTFQRELIQGETALDQVQSELNKLENSLAGMSYFTDSNSFDHIFYSGFVYGTSVNDAFRNSSSSDFFDGLGGADIYRYFGEWGQDVLRDSSAGNSIEFEDLTLSDLSFSINGNDLVISKSGTSDTITISGFFIHTSNVKSELQYYDWSFKMGSGVTYTSSQIVNAAAFENGSTDDVVDQSSDTSGITESSDSGEVDAGALRSLDYLGLPDRQDRIYQTNSEINFDEFFSDPDGNVAQYVDLIEIKDLDFDDDVRIKIPKTVQRTSFHQTKAVAYDGTVLDYNSDQWYESNDKIEIGSTPGLYSFKLYYWYFDDFLEEFRPIKTSTFSISVYEPNIAPTVSVQDQQVFADSTYIPVITTSDIDGVRNLYISLTGQGDGHLEYLGELVTNGQPVVLSQALYNSGALEFVGGSKGESYTVSVAASDYELTSTPKTFTISVANSAPIAVNDDVYTYVGQNAVISSELLLLNDSDIDDADTLTVTSVSNATNGSVHLDNTGEIIFTPTDGFVGDGSFSYTVSDGTDTTTGSVTVHVKYAPLSLPQQLHVADSYLYVGYVYPTSAVYMPWGTDSDEVTNQSLVTGVVDADVTQAYWEHIVNGEVQSSGIASTSALSSTSETLPNTFDGYLATESLSLESHIGFTLDLSFSEGSNQVKIFTYDPTRPTGEEKSSARSLELFYDSQAPDAPDSLDASYSLSNGLVEFTWNHVVDTNGSDEAYLLQWREEGASDWLTTVVESTSSSQSVSGGDSLEWRVKAIDKAGNMSAFSAVESVLLLSDEDTLYGGDGDDILIGGLGDDVMYGNSGADVFYYLAEKNGNDTIKDFNIDEGDKIDFSELFAAVGSDVTNYFYYLTFASDADDFYIDAYFSNEVTGLVKLEGVASEILAATITDWLV</sequence>
<dbReference type="GO" id="GO:0008270">
    <property type="term" value="F:zinc ion binding"/>
    <property type="evidence" value="ECO:0007669"/>
    <property type="project" value="InterPro"/>
</dbReference>
<dbReference type="GO" id="GO:0007156">
    <property type="term" value="P:homophilic cell adhesion via plasma membrane adhesion molecules"/>
    <property type="evidence" value="ECO:0007669"/>
    <property type="project" value="InterPro"/>
</dbReference>
<dbReference type="Gene3D" id="2.150.10.10">
    <property type="entry name" value="Serralysin-like metalloprotease, C-terminal"/>
    <property type="match status" value="2"/>
</dbReference>
<dbReference type="GO" id="GO:0016020">
    <property type="term" value="C:membrane"/>
    <property type="evidence" value="ECO:0007669"/>
    <property type="project" value="InterPro"/>
</dbReference>
<dbReference type="Pfam" id="PF00353">
    <property type="entry name" value="HemolysinCabind"/>
    <property type="match status" value="2"/>
</dbReference>
<dbReference type="InterPro" id="IPR034033">
    <property type="entry name" value="Serralysin-like"/>
</dbReference>
<dbReference type="Gene3D" id="3.40.390.10">
    <property type="entry name" value="Collagenase (Catalytic Domain)"/>
    <property type="match status" value="1"/>
</dbReference>
<evidence type="ECO:0000259" key="11">
    <source>
        <dbReference type="PROSITE" id="PS50853"/>
    </source>
</evidence>
<dbReference type="InterPro" id="IPR038081">
    <property type="entry name" value="CalX-like_sf"/>
</dbReference>
<dbReference type="GO" id="GO:0007154">
    <property type="term" value="P:cell communication"/>
    <property type="evidence" value="ECO:0007669"/>
    <property type="project" value="InterPro"/>
</dbReference>
<dbReference type="InterPro" id="IPR010221">
    <property type="entry name" value="VCBS_dom"/>
</dbReference>
<dbReference type="CDD" id="cd11304">
    <property type="entry name" value="Cadherin_repeat"/>
    <property type="match status" value="2"/>
</dbReference>
<feature type="domain" description="Cadherin" evidence="10">
    <location>
        <begin position="761"/>
        <end position="865"/>
    </location>
</feature>
<dbReference type="EMBL" id="LO017727">
    <property type="protein sequence ID" value="CRH07959.1"/>
    <property type="molecule type" value="Genomic_DNA"/>
</dbReference>
<dbReference type="SMART" id="SM00112">
    <property type="entry name" value="CA"/>
    <property type="match status" value="1"/>
</dbReference>
<dbReference type="Gene3D" id="2.60.120.380">
    <property type="match status" value="5"/>
</dbReference>
<feature type="region of interest" description="Disordered" evidence="9">
    <location>
        <begin position="2588"/>
        <end position="2607"/>
    </location>
</feature>
<dbReference type="Pfam" id="PF17963">
    <property type="entry name" value="Big_9"/>
    <property type="match status" value="2"/>
</dbReference>
<dbReference type="PROSITE" id="PS50853">
    <property type="entry name" value="FN3"/>
    <property type="match status" value="1"/>
</dbReference>
<reference evidence="12" key="1">
    <citation type="submission" date="2015-04" db="EMBL/GenBank/DDBJ databases">
        <authorList>
            <person name="Syromyatnikov M.Y."/>
            <person name="Popov V.N."/>
        </authorList>
    </citation>
    <scope>NUCLEOTIDE SEQUENCE</scope>
    <source>
        <strain evidence="12">MO-1</strain>
    </source>
</reference>
<evidence type="ECO:0000256" key="9">
    <source>
        <dbReference type="SAM" id="MobiDB-lite"/>
    </source>
</evidence>
<evidence type="ECO:0000313" key="12">
    <source>
        <dbReference type="EMBL" id="CRH07959.1"/>
    </source>
</evidence>
<dbReference type="InterPro" id="IPR001818">
    <property type="entry name" value="Pept_M10_metallopeptidase"/>
</dbReference>
<keyword evidence="7" id="KW-0862">Zinc</keyword>
<dbReference type="GO" id="GO:0005509">
    <property type="term" value="F:calcium ion binding"/>
    <property type="evidence" value="ECO:0007669"/>
    <property type="project" value="InterPro"/>
</dbReference>
<evidence type="ECO:0000256" key="1">
    <source>
        <dbReference type="ARBA" id="ARBA00009490"/>
    </source>
</evidence>
<gene>
    <name evidence="12" type="ORF">MAGMO_3831</name>
</gene>
<dbReference type="InterPro" id="IPR011635">
    <property type="entry name" value="CARDB"/>
</dbReference>
<dbReference type="NCBIfam" id="TIGR03661">
    <property type="entry name" value="T1SS_VCA0849"/>
    <property type="match status" value="1"/>
</dbReference>
<evidence type="ECO:0000259" key="10">
    <source>
        <dbReference type="PROSITE" id="PS50268"/>
    </source>
</evidence>
<dbReference type="GO" id="GO:0004222">
    <property type="term" value="F:metalloendopeptidase activity"/>
    <property type="evidence" value="ECO:0007669"/>
    <property type="project" value="InterPro"/>
</dbReference>
<dbReference type="SUPFAM" id="SSF55486">
    <property type="entry name" value="Metalloproteases ('zincins'), catalytic domain"/>
    <property type="match status" value="1"/>
</dbReference>
<keyword evidence="3" id="KW-0479">Metal-binding</keyword>
<dbReference type="Pfam" id="PF03160">
    <property type="entry name" value="Calx-beta"/>
    <property type="match status" value="2"/>
</dbReference>
<dbReference type="InterPro" id="IPR013783">
    <property type="entry name" value="Ig-like_fold"/>
</dbReference>
<dbReference type="Gene3D" id="2.60.40.60">
    <property type="entry name" value="Cadherins"/>
    <property type="match status" value="2"/>
</dbReference>
<dbReference type="CDD" id="cd04277">
    <property type="entry name" value="ZnMc_serralysin_like"/>
    <property type="match status" value="1"/>
</dbReference>
<keyword evidence="5" id="KW-0677">Repeat</keyword>
<organism evidence="12">
    <name type="scientific">Magnetococcus massalia (strain MO-1)</name>
    <dbReference type="NCBI Taxonomy" id="451514"/>
    <lineage>
        <taxon>Bacteria</taxon>
        <taxon>Pseudomonadati</taxon>
        <taxon>Pseudomonadota</taxon>
        <taxon>Magnetococcia</taxon>
        <taxon>Magnetococcales</taxon>
        <taxon>Magnetococcaceae</taxon>
        <taxon>Magnetococcus</taxon>
    </lineage>
</organism>
<comment type="similarity">
    <text evidence="1">Belongs to the peptidase M10B family.</text>
</comment>
<keyword evidence="4" id="KW-0732">Signal</keyword>
<dbReference type="InterPro" id="IPR002126">
    <property type="entry name" value="Cadherin-like_dom"/>
</dbReference>
<dbReference type="SUPFAM" id="SSF141072">
    <property type="entry name" value="CalX-like"/>
    <property type="match status" value="2"/>
</dbReference>
<evidence type="ECO:0000256" key="3">
    <source>
        <dbReference type="ARBA" id="ARBA00022723"/>
    </source>
</evidence>
<evidence type="ECO:0000256" key="7">
    <source>
        <dbReference type="ARBA" id="ARBA00022833"/>
    </source>
</evidence>
<dbReference type="Pfam" id="PF00413">
    <property type="entry name" value="Peptidase_M10"/>
    <property type="match status" value="1"/>
</dbReference>
<evidence type="ECO:0000256" key="8">
    <source>
        <dbReference type="ARBA" id="ARBA00022837"/>
    </source>
</evidence>
<dbReference type="Pfam" id="PF07705">
    <property type="entry name" value="CARDB"/>
    <property type="match status" value="5"/>
</dbReference>
<evidence type="ECO:0000256" key="5">
    <source>
        <dbReference type="ARBA" id="ARBA00022737"/>
    </source>
</evidence>
<dbReference type="InterPro" id="IPR019960">
    <property type="entry name" value="T1SS_VCA0849"/>
</dbReference>
<dbReference type="InterPro" id="IPR011049">
    <property type="entry name" value="Serralysin-like_metalloprot_C"/>
</dbReference>
<feature type="domain" description="Cadherin" evidence="10">
    <location>
        <begin position="1270"/>
        <end position="1373"/>
    </location>
</feature>
<dbReference type="SMART" id="SM00235">
    <property type="entry name" value="ZnMc"/>
    <property type="match status" value="1"/>
</dbReference>
<dbReference type="InterPro" id="IPR015919">
    <property type="entry name" value="Cadherin-like_sf"/>
</dbReference>
<keyword evidence="6" id="KW-0378">Hydrolase</keyword>
<evidence type="ECO:0000256" key="6">
    <source>
        <dbReference type="ARBA" id="ARBA00022801"/>
    </source>
</evidence>
<dbReference type="InterPro" id="IPR018511">
    <property type="entry name" value="Hemolysin-typ_Ca-bd_CS"/>
</dbReference>
<dbReference type="InterPro" id="IPR001343">
    <property type="entry name" value="Hemolysn_Ca-bd"/>
</dbReference>
<name>A0A1S7LP52_MAGMO</name>
<dbReference type="InterPro" id="IPR036116">
    <property type="entry name" value="FN3_sf"/>
</dbReference>
<dbReference type="InterPro" id="IPR003644">
    <property type="entry name" value="Calx_beta"/>
</dbReference>
<dbReference type="Gene3D" id="2.60.40.2810">
    <property type="match status" value="1"/>
</dbReference>
<dbReference type="PROSITE" id="PS00330">
    <property type="entry name" value="HEMOLYSIN_CALCIUM"/>
    <property type="match status" value="1"/>
</dbReference>
<dbReference type="InterPro" id="IPR024079">
    <property type="entry name" value="MetalloPept_cat_dom_sf"/>
</dbReference>
<dbReference type="InterPro" id="IPR003961">
    <property type="entry name" value="FN3_dom"/>
</dbReference>
<dbReference type="SMART" id="SM00237">
    <property type="entry name" value="Calx_beta"/>
    <property type="match status" value="2"/>
</dbReference>
<dbReference type="GO" id="GO:0006508">
    <property type="term" value="P:proteolysis"/>
    <property type="evidence" value="ECO:0007669"/>
    <property type="project" value="UniProtKB-KW"/>
</dbReference>
<feature type="domain" description="Fibronectin type-III" evidence="11">
    <location>
        <begin position="3096"/>
        <end position="3187"/>
    </location>
</feature>
<dbReference type="GO" id="GO:0031012">
    <property type="term" value="C:extracellular matrix"/>
    <property type="evidence" value="ECO:0007669"/>
    <property type="project" value="InterPro"/>
</dbReference>
<protein>
    <submittedName>
        <fullName evidence="12">Putative RTX toxins and related Ca(II)-binding proteins. 20% identity to sraP Serine-rich adhesin for platelets</fullName>
    </submittedName>
</protein>
<dbReference type="Gene3D" id="2.60.40.2030">
    <property type="match status" value="2"/>
</dbReference>
<dbReference type="Pfam" id="PF00028">
    <property type="entry name" value="Cadherin"/>
    <property type="match status" value="1"/>
</dbReference>
<evidence type="ECO:0000256" key="2">
    <source>
        <dbReference type="ARBA" id="ARBA00022670"/>
    </source>
</evidence>
<proteinExistence type="inferred from homology"/>
<dbReference type="NCBIfam" id="TIGR01965">
    <property type="entry name" value="VCBS_repeat"/>
    <property type="match status" value="1"/>
</dbReference>